<evidence type="ECO:0000313" key="3">
    <source>
        <dbReference type="EMBL" id="WAJ70161.1"/>
    </source>
</evidence>
<feature type="chain" id="PRO_5045386746" evidence="2">
    <location>
        <begin position="26"/>
        <end position="1534"/>
    </location>
</feature>
<feature type="region of interest" description="Disordered" evidence="1">
    <location>
        <begin position="355"/>
        <end position="491"/>
    </location>
</feature>
<name>A0ABY7ALY9_9ALTE</name>
<dbReference type="EMBL" id="CP109965">
    <property type="protein sequence ID" value="WAJ70161.1"/>
    <property type="molecule type" value="Genomic_DNA"/>
</dbReference>
<evidence type="ECO:0000313" key="4">
    <source>
        <dbReference type="Proteomes" id="UP001163726"/>
    </source>
</evidence>
<feature type="region of interest" description="Disordered" evidence="1">
    <location>
        <begin position="1251"/>
        <end position="1279"/>
    </location>
</feature>
<dbReference type="RefSeq" id="WP_268074464.1">
    <property type="nucleotide sequence ID" value="NZ_CP109965.1"/>
</dbReference>
<feature type="compositionally biased region" description="Acidic residues" evidence="1">
    <location>
        <begin position="446"/>
        <end position="461"/>
    </location>
</feature>
<feature type="region of interest" description="Disordered" evidence="1">
    <location>
        <begin position="1218"/>
        <end position="1239"/>
    </location>
</feature>
<dbReference type="Pfam" id="PF13715">
    <property type="entry name" value="CarbopepD_reg_2"/>
    <property type="match status" value="1"/>
</dbReference>
<dbReference type="InterPro" id="IPR028974">
    <property type="entry name" value="TSP_type-3_rpt"/>
</dbReference>
<dbReference type="Gene3D" id="4.10.1080.10">
    <property type="entry name" value="TSP type-3 repeat"/>
    <property type="match status" value="2"/>
</dbReference>
<proteinExistence type="predicted"/>
<protein>
    <submittedName>
        <fullName evidence="3">Carboxypeptidase regulatory-like domain-containing protein</fullName>
    </submittedName>
</protein>
<dbReference type="SUPFAM" id="SSF49464">
    <property type="entry name" value="Carboxypeptidase regulatory domain-like"/>
    <property type="match status" value="1"/>
</dbReference>
<gene>
    <name evidence="3" type="ORF">OLW01_13610</name>
</gene>
<dbReference type="Pfam" id="PF09136">
    <property type="entry name" value="Glucodextran_B"/>
    <property type="match status" value="1"/>
</dbReference>
<dbReference type="Gene3D" id="2.60.40.10">
    <property type="entry name" value="Immunoglobulins"/>
    <property type="match status" value="4"/>
</dbReference>
<dbReference type="Gene3D" id="2.60.40.1120">
    <property type="entry name" value="Carboxypeptidase-like, regulatory domain"/>
    <property type="match status" value="2"/>
</dbReference>
<keyword evidence="2" id="KW-0732">Signal</keyword>
<dbReference type="SUPFAM" id="SSF103647">
    <property type="entry name" value="TSP type-3 repeat"/>
    <property type="match status" value="2"/>
</dbReference>
<accession>A0ABY7ALY9</accession>
<dbReference type="InterPro" id="IPR008969">
    <property type="entry name" value="CarboxyPept-like_regulatory"/>
</dbReference>
<sequence length="1534" mass="161327">MWCKKQISKCLVASSLILPLLFLSACSKNDDSKPKPPDNRPPIVNIQGNASYFEFEQIALTAVATDPDGDSITKYQWSVVKGDDITLSNTTTNAVSFTAPDVMAELDVTIKVMVTDFAGLSASNQFNFVIKPQPINLTLTGVVTDEPIANASVTAMIGEQSFNATTDNNGVYSLALSVAQQFTDQLVKLIATGHPDTHPNVKFVSQLPSFATLKAQAGDNEMLSAEDNFSLNVTNVTTAEAALLEIVKAGEPISDEAELNQLLTNLNVQTKLRLATLVKIVVDNQDYNLPDGVSDTLALLTDSAASQAFDDFIVSQNADLIEQTLNSILEDENLIKIGGENQDFDKDGVLDTLDAFPFDPTESVDTDMDGIGNNADTDDDGDTVADADDAFPLDKDESLDTDMDGVGNNADTDDDGDTVADADDAFPLDKDESLDTDMDGVGNNADTDDDGDTVADADDAFPLDKDESLDTDMDGVGNNADTDDDGDSILDDEDGFPLISIGDLIDTDMDGIPDDCNQACLDLGLQADDDDNGNGIPDDEELEVEVAVNITSPESLLTVGTSPITVTGTVAPANAIIKLNGVEVSNTAGSFSAQVSLDEGLNTIEARANVGDFIQSDTISVSLDKTPPYLTIDSHKDGATVYTDTITVTGLVNDIVRGTIEQNQANVSVNGNTANIQNRSYAATEISLDEGENTITVSGADQVGNTANLSIKLIYEKLLGKRVELSAGQNQSAIINEELDAPLQVVVLDDNDAPVEDATVVFRVNQGSGVVGSGTDTQGRAVAINSDENGLASTRFKLGARTGVNNHKVTAAVVGYVSQVQFSASANGQIGNKLSVNSGNNQRGGVGQVLPETFVVVVTDAGANVVPNARVKFEVKVGDGSFSNDETIIAKTTDSDGRASASFKLGKLTGIDAQRVLATLIDAPTGQTITAGFSATAFVPADPGSTTISGVVLDNQEKPIPGVTVRVEGSTREAKADESGQFKITEAPVGPVHLIADGSTAEVEGEFPSLSYNLVTVSGVDNPLSAPIYMVKLNTDNAVYAGPEDAVLELDAYPGFKLEIAKDSVTFPDGAREGFISVTPVNSGTVPMAPPNGMQPQFIVTIQPTGTKFDPPARLTLPNVDAHEPGAQVEMYSFDHDLEEFVAIGLGSVSEDGTLVVSNPGVGVIKAGWHCGSQPGGQSCAHNCPICQDCDGDCNCVPAGGDPRLASMNETGDCKKPECQDGSAVQVNDDSDAPADEEKGDCKSIQCVDGTPTEMADEGDETKCTTCGPDGPEPKPDGHVPDDDKCIICKDGKETKKPDNELGGTTVAFNGVKNFISDVNLVLDFLGADKKIPEVSLELSNSKKEVCCTQKNGAMTLEEKDAGSVVFPSWDYAWTPTIPPWSGDYTFKVFGKKIGVTYGIRFTVSFGGKFTISRTKRECQEDNCWGGDVTGEMGVGGGPFGSVPNPASYGTECGPDNDPRPCDLIRIQGTLKTGINIQAGVDCEKVSGKIGHNGVTLNAEVIVAEGSWVEIGASESWVLVNSADITLINIPLPN</sequence>
<keyword evidence="4" id="KW-1185">Reference proteome</keyword>
<feature type="compositionally biased region" description="Acidic residues" evidence="1">
    <location>
        <begin position="481"/>
        <end position="491"/>
    </location>
</feature>
<feature type="signal peptide" evidence="2">
    <location>
        <begin position="1"/>
        <end position="25"/>
    </location>
</feature>
<feature type="compositionally biased region" description="Acidic residues" evidence="1">
    <location>
        <begin position="376"/>
        <end position="391"/>
    </location>
</feature>
<feature type="compositionally biased region" description="Acidic residues" evidence="1">
    <location>
        <begin position="411"/>
        <end position="426"/>
    </location>
</feature>
<dbReference type="PROSITE" id="PS51257">
    <property type="entry name" value="PROKAR_LIPOPROTEIN"/>
    <property type="match status" value="1"/>
</dbReference>
<organism evidence="3 4">
    <name type="scientific">Catenovulum adriaticum</name>
    <dbReference type="NCBI Taxonomy" id="2984846"/>
    <lineage>
        <taxon>Bacteria</taxon>
        <taxon>Pseudomonadati</taxon>
        <taxon>Pseudomonadota</taxon>
        <taxon>Gammaproteobacteria</taxon>
        <taxon>Alteromonadales</taxon>
        <taxon>Alteromonadaceae</taxon>
        <taxon>Catenovulum</taxon>
    </lineage>
</organism>
<dbReference type="Pfam" id="PF22352">
    <property type="entry name" value="K319L-like_PKD"/>
    <property type="match status" value="1"/>
</dbReference>
<evidence type="ECO:0000256" key="1">
    <source>
        <dbReference type="SAM" id="MobiDB-lite"/>
    </source>
</evidence>
<reference evidence="3" key="1">
    <citation type="submission" date="2022-10" db="EMBL/GenBank/DDBJ databases">
        <title>Catenovulum adriacola sp. nov. isolated in the Harbour of Susak.</title>
        <authorList>
            <person name="Schoch T."/>
            <person name="Reich S.J."/>
            <person name="Stoeferle S."/>
            <person name="Flaiz M."/>
            <person name="Kazda M."/>
            <person name="Riedel C.U."/>
            <person name="Duerre P."/>
        </authorList>
    </citation>
    <scope>NUCLEOTIDE SEQUENCE</scope>
    <source>
        <strain evidence="3">TS8</strain>
    </source>
</reference>
<dbReference type="InterPro" id="IPR008964">
    <property type="entry name" value="Invasin/intimin_cell_adhesion"/>
</dbReference>
<dbReference type="InterPro" id="IPR013783">
    <property type="entry name" value="Ig-like_fold"/>
</dbReference>
<evidence type="ECO:0000256" key="2">
    <source>
        <dbReference type="SAM" id="SignalP"/>
    </source>
</evidence>
<dbReference type="SUPFAM" id="SSF49373">
    <property type="entry name" value="Invasin/intimin cell-adhesion fragments"/>
    <property type="match status" value="1"/>
</dbReference>
<dbReference type="Proteomes" id="UP001163726">
    <property type="component" value="Chromosome"/>
</dbReference>